<dbReference type="NCBIfam" id="TIGR03760">
    <property type="entry name" value="ICE_TraI_Pfluor"/>
    <property type="match status" value="1"/>
</dbReference>
<dbReference type="EMBL" id="PQSP01000001">
    <property type="protein sequence ID" value="RUS67732.1"/>
    <property type="molecule type" value="Genomic_DNA"/>
</dbReference>
<proteinExistence type="predicted"/>
<comment type="caution">
    <text evidence="3">The sequence shown here is derived from an EMBL/GenBank/DDBJ whole genome shotgun (WGS) entry which is preliminary data.</text>
</comment>
<dbReference type="Gene3D" id="1.10.10.10">
    <property type="entry name" value="Winged helix-like DNA-binding domain superfamily/Winged helix DNA-binding domain"/>
    <property type="match status" value="1"/>
</dbReference>
<dbReference type="Pfam" id="PF07515">
    <property type="entry name" value="TraI_2_C"/>
    <property type="match status" value="1"/>
</dbReference>
<sequence length="612" mass="67726" precursor="true">MFSILRRKLPLQAACVTPPALTEAINGSGDFLQPMIASELLATPRRQMLLKHIWQRTALSRSQFETLYQRPIERYAALVQQFPASETHHHAYPGGMIDHGLEIVAYALKLRQSHLLPIGSSSETQTAQSEAWTAGAAYAALLHDIGKIAVDIDVETSDDKSWHPWHGPLTRPYRFRYRENREYRLHSAAAGLLYTQILDRNILDWLSTFPTLWSALLYVLAGQMEHAGILGEIVTKADQASVAQEMGGDPVKALTAPKHALQRKLLDGLRYLLKEKLKLNQPEASDGWLTDDGLWLVSKTVSDKLRAHLLSQGISGIPEKNTAVFDVLQEHGIAQPASNGKAIWKVAINSKSGWSNTLTVFKVVPALIWQAGDRPDPFEGSVVPVADETIAESVASPEDTPESIDPTQSVTLVTPPAQPIKADSLDAVLDLLGPNALNQPAQILTEPVTAPAASSRTAPASNDKTAFNSVQTATLSHNETEPGGEHFVAWLRQAILCKKLIINDAQATIHTVADTVFLVTPSLFVRYAHEFPQSAKLAKPDKLTDWEWCQKQFERLKIHRRQPNGLNIWTCVVSGPRKTRKLYGYLLASPELIMPDIPFNNPYLSLLENEEK</sequence>
<dbReference type="Gene3D" id="2.40.10.200">
    <property type="entry name" value="STY4665 C-terminal domain-like"/>
    <property type="match status" value="1"/>
</dbReference>
<evidence type="ECO:0000313" key="3">
    <source>
        <dbReference type="EMBL" id="RUS67732.1"/>
    </source>
</evidence>
<evidence type="ECO:0000313" key="4">
    <source>
        <dbReference type="Proteomes" id="UP000286947"/>
    </source>
</evidence>
<gene>
    <name evidence="3" type="ORF">CUZ56_00209</name>
</gene>
<dbReference type="AlphaFoldDB" id="A0A433SG90"/>
<reference evidence="3 4" key="1">
    <citation type="submission" date="2018-01" db="EMBL/GenBank/DDBJ databases">
        <title>Saezia sanguinis gen. nov., sp. nov., in the order Burkholderiales isolated from human blood.</title>
        <authorList>
            <person name="Medina-Pascual M.J."/>
            <person name="Valdezate S."/>
            <person name="Monzon S."/>
            <person name="Cuesta I."/>
            <person name="Carrasco G."/>
            <person name="Villalon P."/>
            <person name="Saez-Nieto J.A."/>
        </authorList>
    </citation>
    <scope>NUCLEOTIDE SEQUENCE [LARGE SCALE GENOMIC DNA]</scope>
    <source>
        <strain evidence="3 4">CNM695-12</strain>
    </source>
</reference>
<evidence type="ECO:0000259" key="2">
    <source>
        <dbReference type="Pfam" id="PF07515"/>
    </source>
</evidence>
<dbReference type="RefSeq" id="WP_126977355.1">
    <property type="nucleotide sequence ID" value="NZ_PQSP01000001.1"/>
</dbReference>
<organism evidence="3 4">
    <name type="scientific">Saezia sanguinis</name>
    <dbReference type="NCBI Taxonomy" id="1965230"/>
    <lineage>
        <taxon>Bacteria</taxon>
        <taxon>Pseudomonadati</taxon>
        <taxon>Pseudomonadota</taxon>
        <taxon>Betaproteobacteria</taxon>
        <taxon>Burkholderiales</taxon>
        <taxon>Saeziaceae</taxon>
        <taxon>Saezia</taxon>
    </lineage>
</organism>
<dbReference type="SUPFAM" id="SSF46785">
    <property type="entry name" value="Winged helix' DNA-binding domain"/>
    <property type="match status" value="1"/>
</dbReference>
<dbReference type="InterPro" id="IPR036390">
    <property type="entry name" value="WH_DNA-bd_sf"/>
</dbReference>
<feature type="domain" description="Uncharacterised" evidence="1">
    <location>
        <begin position="37"/>
        <end position="343"/>
    </location>
</feature>
<dbReference type="Gene3D" id="1.10.3210.40">
    <property type="match status" value="1"/>
</dbReference>
<dbReference type="Proteomes" id="UP000286947">
    <property type="component" value="Unassembled WGS sequence"/>
</dbReference>
<evidence type="ECO:0008006" key="5">
    <source>
        <dbReference type="Google" id="ProtNLM"/>
    </source>
</evidence>
<protein>
    <recommendedName>
        <fullName evidence="5">Relaxase</fullName>
    </recommendedName>
</protein>
<dbReference type="InterPro" id="IPR011093">
    <property type="entry name" value="TraI_2_C"/>
</dbReference>
<keyword evidence="4" id="KW-1185">Reference proteome</keyword>
<dbReference type="InterPro" id="IPR036388">
    <property type="entry name" value="WH-like_DNA-bd_sf"/>
</dbReference>
<feature type="domain" description="Putative conjugal transfer nickase/helicase TraI C-terminal" evidence="2">
    <location>
        <begin position="484"/>
        <end position="606"/>
    </location>
</feature>
<dbReference type="InterPro" id="IPR022391">
    <property type="entry name" value="ICE_relaxase_PFGI-1"/>
</dbReference>
<name>A0A433SG90_9BURK</name>
<evidence type="ECO:0000259" key="1">
    <source>
        <dbReference type="Pfam" id="PF07514"/>
    </source>
</evidence>
<dbReference type="OrthoDB" id="6190309at2"/>
<dbReference type="Pfam" id="PF07514">
    <property type="entry name" value="TraI_2"/>
    <property type="match status" value="1"/>
</dbReference>
<dbReference type="InterPro" id="IPR011119">
    <property type="entry name" value="Unchr_helicase_relaxase_TraI"/>
</dbReference>
<accession>A0A433SG90</accession>
<dbReference type="NCBIfam" id="NF041494">
    <property type="entry name" value="MobH"/>
    <property type="match status" value="1"/>
</dbReference>